<name>A0A1V9GB24_9BACT</name>
<feature type="transmembrane region" description="Helical" evidence="1">
    <location>
        <begin position="19"/>
        <end position="35"/>
    </location>
</feature>
<evidence type="ECO:0000256" key="1">
    <source>
        <dbReference type="SAM" id="Phobius"/>
    </source>
</evidence>
<evidence type="ECO:0000313" key="3">
    <source>
        <dbReference type="Proteomes" id="UP000192276"/>
    </source>
</evidence>
<keyword evidence="3" id="KW-1185">Reference proteome</keyword>
<dbReference type="EMBL" id="LWBP01000015">
    <property type="protein sequence ID" value="OQP67668.1"/>
    <property type="molecule type" value="Genomic_DNA"/>
</dbReference>
<dbReference type="RefSeq" id="WP_081161377.1">
    <property type="nucleotide sequence ID" value="NZ_LWBP01000015.1"/>
</dbReference>
<proteinExistence type="predicted"/>
<comment type="caution">
    <text evidence="2">The sequence shown here is derived from an EMBL/GenBank/DDBJ whole genome shotgun (WGS) entry which is preliminary data.</text>
</comment>
<feature type="transmembrane region" description="Helical" evidence="1">
    <location>
        <begin position="41"/>
        <end position="59"/>
    </location>
</feature>
<sequence length="167" mass="18873">MTQPDTIAKSFRIELKTEIPYWLIILPSLFLLGIITKPEFIMVWPFALLLTVVLLFYSASTFRLTSIDINKGEAILTETNLLKSKRIKSYPVRDLQFTYKIGKPGLRHRVVNICRLYLKDKEVASIIPDHDGWTDDTVNDLAKGLASLGVAKKFIGYGSKDAEINGL</sequence>
<organism evidence="2 3">
    <name type="scientific">Niastella populi</name>
    <dbReference type="NCBI Taxonomy" id="550983"/>
    <lineage>
        <taxon>Bacteria</taxon>
        <taxon>Pseudomonadati</taxon>
        <taxon>Bacteroidota</taxon>
        <taxon>Chitinophagia</taxon>
        <taxon>Chitinophagales</taxon>
        <taxon>Chitinophagaceae</taxon>
        <taxon>Niastella</taxon>
    </lineage>
</organism>
<dbReference type="AlphaFoldDB" id="A0A1V9GB24"/>
<keyword evidence="1" id="KW-0812">Transmembrane</keyword>
<evidence type="ECO:0000313" key="2">
    <source>
        <dbReference type="EMBL" id="OQP67668.1"/>
    </source>
</evidence>
<accession>A0A1V9GB24</accession>
<keyword evidence="1" id="KW-1133">Transmembrane helix</keyword>
<gene>
    <name evidence="2" type="ORF">A4R26_32945</name>
</gene>
<keyword evidence="1" id="KW-0472">Membrane</keyword>
<dbReference type="Proteomes" id="UP000192276">
    <property type="component" value="Unassembled WGS sequence"/>
</dbReference>
<dbReference type="STRING" id="550983.A4R26_32945"/>
<reference evidence="3" key="1">
    <citation type="submission" date="2016-04" db="EMBL/GenBank/DDBJ databases">
        <authorList>
            <person name="Chen L."/>
            <person name="Zhuang W."/>
            <person name="Wang G."/>
        </authorList>
    </citation>
    <scope>NUCLEOTIDE SEQUENCE [LARGE SCALE GENOMIC DNA]</scope>
    <source>
        <strain evidence="3">208</strain>
    </source>
</reference>
<evidence type="ECO:0008006" key="4">
    <source>
        <dbReference type="Google" id="ProtNLM"/>
    </source>
</evidence>
<protein>
    <recommendedName>
        <fullName evidence="4">DUF304 domain-containing protein</fullName>
    </recommendedName>
</protein>